<sequence>MSTDTTVVRTSYGTVAGIAENGVTRFLGIPYAAAPIGANRFGAPVAHPGWDGVRDAYEFGPTAPKPEIKGELGKLMPDPSIEGEEWLNLNVWTPDVKGERLPVLVWIHGGAFVTGSSAVTAYDGATFARDGVVCVTINYRLGVEGFGYLPDAPVPANRGLRDQIFALEWVRDNIEEFGGNPGDVTLFGESAGGMSAMTLLSLDLGLFRRVIAQSATGHIAQSADDAQLVTKAVAAELDVEPTAEAFAKLDPEEIIGAQAQISAAITTTADPKKYGATTIASCGMSFMPVIDNDLLTKAPIDAIAGGKGHDVELLLGTNTEEFRLFVVPTDLVYWSEEILFRLRLGAYGVPDGTYNKYRYLLPNPSRPYPRPTPATIACAVLTDRMFRIPSYRVAEARANAQAATHVYEFGWRSPVVPNTVNTALGACHALEIAFVWDTLSLEDSKAMTGPTPPQELADTMHRTWVEFAKTGTLGWDQYKVEDRAVMSFSHDNKAEHLLVHDPRKKEREAWTGELEPS</sequence>
<dbReference type="PROSITE" id="PS00122">
    <property type="entry name" value="CARBOXYLESTERASE_B_1"/>
    <property type="match status" value="1"/>
</dbReference>
<keyword evidence="6" id="KW-1185">Reference proteome</keyword>
<dbReference type="InterPro" id="IPR002018">
    <property type="entry name" value="CarbesteraseB"/>
</dbReference>
<dbReference type="EC" id="3.1.1.-" evidence="3"/>
<dbReference type="EMBL" id="VUOB01000056">
    <property type="protein sequence ID" value="KAA2255471.1"/>
    <property type="molecule type" value="Genomic_DNA"/>
</dbReference>
<accession>A0A5B2WUS3</accession>
<evidence type="ECO:0000256" key="3">
    <source>
        <dbReference type="RuleBase" id="RU361235"/>
    </source>
</evidence>
<reference evidence="5 6" key="2">
    <citation type="submission" date="2019-09" db="EMBL/GenBank/DDBJ databases">
        <authorList>
            <person name="Jin C."/>
        </authorList>
    </citation>
    <scope>NUCLEOTIDE SEQUENCE [LARGE SCALE GENOMIC DNA]</scope>
    <source>
        <strain evidence="5 6">AN110305</strain>
    </source>
</reference>
<dbReference type="RefSeq" id="WP_149852879.1">
    <property type="nucleotide sequence ID" value="NZ_VUOB01000056.1"/>
</dbReference>
<proteinExistence type="inferred from homology"/>
<name>A0A5B2WUS3_9PSEU</name>
<dbReference type="SUPFAM" id="SSF53474">
    <property type="entry name" value="alpha/beta-Hydrolases"/>
    <property type="match status" value="1"/>
</dbReference>
<keyword evidence="2 3" id="KW-0378">Hydrolase</keyword>
<dbReference type="Pfam" id="PF00135">
    <property type="entry name" value="COesterase"/>
    <property type="match status" value="1"/>
</dbReference>
<dbReference type="InterPro" id="IPR019826">
    <property type="entry name" value="Carboxylesterase_B_AS"/>
</dbReference>
<reference evidence="5 6" key="1">
    <citation type="submission" date="2019-09" db="EMBL/GenBank/DDBJ databases">
        <title>Goodfellowia gen. nov., a new genus of the Pseudonocardineae related to Actinoalloteichus, containing Goodfellowia coeruleoviolacea gen. nov., comb. nov. gen. nov., comb. nov.</title>
        <authorList>
            <person name="Labeda D."/>
        </authorList>
    </citation>
    <scope>NUCLEOTIDE SEQUENCE [LARGE SCALE GENOMIC DNA]</scope>
    <source>
        <strain evidence="5 6">AN110305</strain>
    </source>
</reference>
<dbReference type="AlphaFoldDB" id="A0A5B2WUS3"/>
<organism evidence="5 6">
    <name type="scientific">Solihabitans fulvus</name>
    <dbReference type="NCBI Taxonomy" id="1892852"/>
    <lineage>
        <taxon>Bacteria</taxon>
        <taxon>Bacillati</taxon>
        <taxon>Actinomycetota</taxon>
        <taxon>Actinomycetes</taxon>
        <taxon>Pseudonocardiales</taxon>
        <taxon>Pseudonocardiaceae</taxon>
        <taxon>Solihabitans</taxon>
    </lineage>
</organism>
<evidence type="ECO:0000256" key="1">
    <source>
        <dbReference type="ARBA" id="ARBA00005964"/>
    </source>
</evidence>
<dbReference type="GO" id="GO:0016787">
    <property type="term" value="F:hydrolase activity"/>
    <property type="evidence" value="ECO:0007669"/>
    <property type="project" value="UniProtKB-KW"/>
</dbReference>
<dbReference type="OrthoDB" id="4308422at2"/>
<dbReference type="InterPro" id="IPR029058">
    <property type="entry name" value="AB_hydrolase_fold"/>
</dbReference>
<feature type="domain" description="Carboxylesterase type B" evidence="4">
    <location>
        <begin position="5"/>
        <end position="493"/>
    </location>
</feature>
<dbReference type="PANTHER" id="PTHR11559">
    <property type="entry name" value="CARBOXYLESTERASE"/>
    <property type="match status" value="1"/>
</dbReference>
<protein>
    <recommendedName>
        <fullName evidence="3">Carboxylic ester hydrolase</fullName>
        <ecNumber evidence="3">3.1.1.-</ecNumber>
    </recommendedName>
</protein>
<gene>
    <name evidence="5" type="ORF">F0L68_28300</name>
</gene>
<dbReference type="Gene3D" id="3.40.50.1820">
    <property type="entry name" value="alpha/beta hydrolase"/>
    <property type="match status" value="1"/>
</dbReference>
<dbReference type="Proteomes" id="UP000323454">
    <property type="component" value="Unassembled WGS sequence"/>
</dbReference>
<dbReference type="InterPro" id="IPR050309">
    <property type="entry name" value="Type-B_Carboxylest/Lipase"/>
</dbReference>
<evidence type="ECO:0000259" key="4">
    <source>
        <dbReference type="Pfam" id="PF00135"/>
    </source>
</evidence>
<evidence type="ECO:0000256" key="2">
    <source>
        <dbReference type="ARBA" id="ARBA00022801"/>
    </source>
</evidence>
<evidence type="ECO:0000313" key="6">
    <source>
        <dbReference type="Proteomes" id="UP000323454"/>
    </source>
</evidence>
<evidence type="ECO:0000313" key="5">
    <source>
        <dbReference type="EMBL" id="KAA2255471.1"/>
    </source>
</evidence>
<comment type="similarity">
    <text evidence="1 3">Belongs to the type-B carboxylesterase/lipase family.</text>
</comment>
<comment type="caution">
    <text evidence="5">The sequence shown here is derived from an EMBL/GenBank/DDBJ whole genome shotgun (WGS) entry which is preliminary data.</text>
</comment>